<organism evidence="1">
    <name type="scientific">marine sediment metagenome</name>
    <dbReference type="NCBI Taxonomy" id="412755"/>
    <lineage>
        <taxon>unclassified sequences</taxon>
        <taxon>metagenomes</taxon>
        <taxon>ecological metagenomes</taxon>
    </lineage>
</organism>
<name>X1VS79_9ZZZZ</name>
<dbReference type="AlphaFoldDB" id="X1VS79"/>
<protein>
    <submittedName>
        <fullName evidence="1">Uncharacterized protein</fullName>
    </submittedName>
</protein>
<proteinExistence type="predicted"/>
<feature type="non-terminal residue" evidence="1">
    <location>
        <position position="134"/>
    </location>
</feature>
<evidence type="ECO:0000313" key="1">
    <source>
        <dbReference type="EMBL" id="GAJ23527.1"/>
    </source>
</evidence>
<gene>
    <name evidence="1" type="ORF">S12H4_55873</name>
</gene>
<accession>X1VS79</accession>
<dbReference type="EMBL" id="BARW01035890">
    <property type="protein sequence ID" value="GAJ23527.1"/>
    <property type="molecule type" value="Genomic_DNA"/>
</dbReference>
<comment type="caution">
    <text evidence="1">The sequence shown here is derived from an EMBL/GenBank/DDBJ whole genome shotgun (WGS) entry which is preliminary data.</text>
</comment>
<reference evidence="1" key="1">
    <citation type="journal article" date="2014" name="Front. Microbiol.">
        <title>High frequency of phylogenetically diverse reductive dehalogenase-homologous genes in deep subseafloor sedimentary metagenomes.</title>
        <authorList>
            <person name="Kawai M."/>
            <person name="Futagami T."/>
            <person name="Toyoda A."/>
            <person name="Takaki Y."/>
            <person name="Nishi S."/>
            <person name="Hori S."/>
            <person name="Arai W."/>
            <person name="Tsubouchi T."/>
            <person name="Morono Y."/>
            <person name="Uchiyama I."/>
            <person name="Ito T."/>
            <person name="Fujiyama A."/>
            <person name="Inagaki F."/>
            <person name="Takami H."/>
        </authorList>
    </citation>
    <scope>NUCLEOTIDE SEQUENCE</scope>
    <source>
        <strain evidence="1">Expedition CK06-06</strain>
    </source>
</reference>
<sequence>MLDLGKVNDPELRIEYDFKKTGHNGWTKGVAMSDEPSRSVVLHLLREPPAEPKGYIKTSEIYRFTSGISKKENMIIPRGPVYSNLYLQSFYASQGLTYLLDKVELNFNNDAIIPLRVGPLELTAELVRQYGLFR</sequence>